<proteinExistence type="predicted"/>
<protein>
    <submittedName>
        <fullName evidence="2">Uncharacterized protein</fullName>
    </submittedName>
</protein>
<dbReference type="AlphaFoldDB" id="A0A9D4D3A5"/>
<evidence type="ECO:0000313" key="3">
    <source>
        <dbReference type="Proteomes" id="UP000828390"/>
    </source>
</evidence>
<feature type="compositionally biased region" description="Basic residues" evidence="1">
    <location>
        <begin position="35"/>
        <end position="44"/>
    </location>
</feature>
<accession>A0A9D4D3A5</accession>
<organism evidence="2 3">
    <name type="scientific">Dreissena polymorpha</name>
    <name type="common">Zebra mussel</name>
    <name type="synonym">Mytilus polymorpha</name>
    <dbReference type="NCBI Taxonomy" id="45954"/>
    <lineage>
        <taxon>Eukaryota</taxon>
        <taxon>Metazoa</taxon>
        <taxon>Spiralia</taxon>
        <taxon>Lophotrochozoa</taxon>
        <taxon>Mollusca</taxon>
        <taxon>Bivalvia</taxon>
        <taxon>Autobranchia</taxon>
        <taxon>Heteroconchia</taxon>
        <taxon>Euheterodonta</taxon>
        <taxon>Imparidentia</taxon>
        <taxon>Neoheterodontei</taxon>
        <taxon>Myida</taxon>
        <taxon>Dreissenoidea</taxon>
        <taxon>Dreissenidae</taxon>
        <taxon>Dreissena</taxon>
    </lineage>
</organism>
<name>A0A9D4D3A5_DREPO</name>
<feature type="region of interest" description="Disordered" evidence="1">
    <location>
        <begin position="1"/>
        <end position="52"/>
    </location>
</feature>
<feature type="compositionally biased region" description="Basic and acidic residues" evidence="1">
    <location>
        <begin position="1"/>
        <end position="13"/>
    </location>
</feature>
<dbReference type="Proteomes" id="UP000828390">
    <property type="component" value="Unassembled WGS sequence"/>
</dbReference>
<comment type="caution">
    <text evidence="2">The sequence shown here is derived from an EMBL/GenBank/DDBJ whole genome shotgun (WGS) entry which is preliminary data.</text>
</comment>
<dbReference type="EMBL" id="JAIWYP010000011">
    <property type="protein sequence ID" value="KAH3737150.1"/>
    <property type="molecule type" value="Genomic_DNA"/>
</dbReference>
<evidence type="ECO:0000256" key="1">
    <source>
        <dbReference type="SAM" id="MobiDB-lite"/>
    </source>
</evidence>
<keyword evidence="3" id="KW-1185">Reference proteome</keyword>
<sequence>MSEPSKRCQREQHAPSTPEATGSDTDVEVETVARPQRKRKKPHWMTKGDFAT</sequence>
<reference evidence="2" key="1">
    <citation type="journal article" date="2019" name="bioRxiv">
        <title>The Genome of the Zebra Mussel, Dreissena polymorpha: A Resource for Invasive Species Research.</title>
        <authorList>
            <person name="McCartney M.A."/>
            <person name="Auch B."/>
            <person name="Kono T."/>
            <person name="Mallez S."/>
            <person name="Zhang Y."/>
            <person name="Obille A."/>
            <person name="Becker A."/>
            <person name="Abrahante J.E."/>
            <person name="Garbe J."/>
            <person name="Badalamenti J.P."/>
            <person name="Herman A."/>
            <person name="Mangelson H."/>
            <person name="Liachko I."/>
            <person name="Sullivan S."/>
            <person name="Sone E.D."/>
            <person name="Koren S."/>
            <person name="Silverstein K.A.T."/>
            <person name="Beckman K.B."/>
            <person name="Gohl D.M."/>
        </authorList>
    </citation>
    <scope>NUCLEOTIDE SEQUENCE</scope>
    <source>
        <strain evidence="2">Duluth1</strain>
        <tissue evidence="2">Whole animal</tissue>
    </source>
</reference>
<feature type="compositionally biased region" description="Polar residues" evidence="1">
    <location>
        <begin position="14"/>
        <end position="24"/>
    </location>
</feature>
<gene>
    <name evidence="2" type="ORF">DPMN_043729</name>
</gene>
<evidence type="ECO:0000313" key="2">
    <source>
        <dbReference type="EMBL" id="KAH3737150.1"/>
    </source>
</evidence>
<reference evidence="2" key="2">
    <citation type="submission" date="2020-11" db="EMBL/GenBank/DDBJ databases">
        <authorList>
            <person name="McCartney M.A."/>
            <person name="Auch B."/>
            <person name="Kono T."/>
            <person name="Mallez S."/>
            <person name="Becker A."/>
            <person name="Gohl D.M."/>
            <person name="Silverstein K.A.T."/>
            <person name="Koren S."/>
            <person name="Bechman K.B."/>
            <person name="Herman A."/>
            <person name="Abrahante J.E."/>
            <person name="Garbe J."/>
        </authorList>
    </citation>
    <scope>NUCLEOTIDE SEQUENCE</scope>
    <source>
        <strain evidence="2">Duluth1</strain>
        <tissue evidence="2">Whole animal</tissue>
    </source>
</reference>